<dbReference type="PANTHER" id="PTHR30231:SF41">
    <property type="entry name" value="DNA POLYMERASE III SUBUNIT EPSILON"/>
    <property type="match status" value="1"/>
</dbReference>
<dbReference type="GO" id="GO:0003676">
    <property type="term" value="F:nucleic acid binding"/>
    <property type="evidence" value="ECO:0007669"/>
    <property type="project" value="InterPro"/>
</dbReference>
<dbReference type="PANTHER" id="PTHR30231">
    <property type="entry name" value="DNA POLYMERASE III SUBUNIT EPSILON"/>
    <property type="match status" value="1"/>
</dbReference>
<dbReference type="SMART" id="SM00479">
    <property type="entry name" value="EXOIII"/>
    <property type="match status" value="1"/>
</dbReference>
<reference evidence="4 5" key="1">
    <citation type="submission" date="2018-01" db="EMBL/GenBank/DDBJ databases">
        <authorList>
            <person name="Paulsen S."/>
            <person name="Gram L.K."/>
        </authorList>
    </citation>
    <scope>NUCLEOTIDE SEQUENCE [LARGE SCALE GENOMIC DNA]</scope>
    <source>
        <strain evidence="4 5">S2676</strain>
    </source>
</reference>
<keyword evidence="2 4" id="KW-0378">Hydrolase</keyword>
<dbReference type="AlphaFoldDB" id="A0A5S3WTR1"/>
<dbReference type="GO" id="GO:0008408">
    <property type="term" value="F:3'-5' exonuclease activity"/>
    <property type="evidence" value="ECO:0007669"/>
    <property type="project" value="TreeGrafter"/>
</dbReference>
<dbReference type="RefSeq" id="WP_138552528.1">
    <property type="nucleotide sequence ID" value="NZ_PNCH01000038.1"/>
</dbReference>
<dbReference type="OrthoDB" id="9803913at2"/>
<dbReference type="Gene3D" id="3.30.420.10">
    <property type="entry name" value="Ribonuclease H-like superfamily/Ribonuclease H"/>
    <property type="match status" value="1"/>
</dbReference>
<dbReference type="CDD" id="cd06127">
    <property type="entry name" value="DEDDh"/>
    <property type="match status" value="1"/>
</dbReference>
<evidence type="ECO:0000256" key="1">
    <source>
        <dbReference type="ARBA" id="ARBA00022722"/>
    </source>
</evidence>
<reference evidence="5" key="2">
    <citation type="submission" date="2019-06" db="EMBL/GenBank/DDBJ databases">
        <title>Co-occurence of chitin degradation, pigmentation and bioactivity in marine Pseudoalteromonas.</title>
        <authorList>
            <person name="Sonnenschein E.C."/>
            <person name="Bech P.K."/>
        </authorList>
    </citation>
    <scope>NUCLEOTIDE SEQUENCE [LARGE SCALE GENOMIC DNA]</scope>
    <source>
        <strain evidence="5">S2676</strain>
    </source>
</reference>
<comment type="caution">
    <text evidence="4">The sequence shown here is derived from an EMBL/GenBank/DDBJ whole genome shotgun (WGS) entry which is preliminary data.</text>
</comment>
<sequence length="174" mass="19392">MFKKCDYVVLDTETTGLDSDARICEISIIDMSGNVLLDTLINPEIEIPSEAIAIHGITNEMVAHAPVIQSVLNEIKSAISGKILAIYNADYDIRLLNQSLEGGLWDTSDCSYCVMHNYAEYYGEIGPYGDYKWQRLVNACYQQGVDTSDCVAHRALGDCQMTRLLMVEFMEFAG</sequence>
<evidence type="ECO:0000313" key="4">
    <source>
        <dbReference type="EMBL" id="TMP31942.1"/>
    </source>
</evidence>
<name>A0A5S3WTR1_9GAMM</name>
<organism evidence="4 5">
    <name type="scientific">Pseudoalteromonas rubra</name>
    <dbReference type="NCBI Taxonomy" id="43658"/>
    <lineage>
        <taxon>Bacteria</taxon>
        <taxon>Pseudomonadati</taxon>
        <taxon>Pseudomonadota</taxon>
        <taxon>Gammaproteobacteria</taxon>
        <taxon>Alteromonadales</taxon>
        <taxon>Pseudoalteromonadaceae</taxon>
        <taxon>Pseudoalteromonas</taxon>
    </lineage>
</organism>
<keyword evidence="1" id="KW-0540">Nuclease</keyword>
<keyword evidence="2 4" id="KW-0269">Exonuclease</keyword>
<accession>A0A5S3WTR1</accession>
<dbReference type="GO" id="GO:0045004">
    <property type="term" value="P:DNA replication proofreading"/>
    <property type="evidence" value="ECO:0007669"/>
    <property type="project" value="TreeGrafter"/>
</dbReference>
<evidence type="ECO:0000256" key="2">
    <source>
        <dbReference type="ARBA" id="ARBA00022839"/>
    </source>
</evidence>
<feature type="domain" description="Exonuclease" evidence="3">
    <location>
        <begin position="6"/>
        <end position="172"/>
    </location>
</feature>
<evidence type="ECO:0000313" key="5">
    <source>
        <dbReference type="Proteomes" id="UP000310249"/>
    </source>
</evidence>
<dbReference type="Pfam" id="PF00929">
    <property type="entry name" value="RNase_T"/>
    <property type="match status" value="1"/>
</dbReference>
<dbReference type="InterPro" id="IPR012337">
    <property type="entry name" value="RNaseH-like_sf"/>
</dbReference>
<dbReference type="InterPro" id="IPR036397">
    <property type="entry name" value="RNaseH_sf"/>
</dbReference>
<dbReference type="InterPro" id="IPR013520">
    <property type="entry name" value="Ribonucl_H"/>
</dbReference>
<dbReference type="SUPFAM" id="SSF53098">
    <property type="entry name" value="Ribonuclease H-like"/>
    <property type="match status" value="1"/>
</dbReference>
<protein>
    <submittedName>
        <fullName evidence="4">3'-5' exonuclease</fullName>
    </submittedName>
</protein>
<dbReference type="Proteomes" id="UP000310249">
    <property type="component" value="Unassembled WGS sequence"/>
</dbReference>
<gene>
    <name evidence="4" type="ORF">CWB99_02985</name>
</gene>
<dbReference type="EMBL" id="PNCI01000007">
    <property type="protein sequence ID" value="TMP31942.1"/>
    <property type="molecule type" value="Genomic_DNA"/>
</dbReference>
<proteinExistence type="predicted"/>
<evidence type="ECO:0000259" key="3">
    <source>
        <dbReference type="SMART" id="SM00479"/>
    </source>
</evidence>
<dbReference type="GO" id="GO:0005829">
    <property type="term" value="C:cytosol"/>
    <property type="evidence" value="ECO:0007669"/>
    <property type="project" value="TreeGrafter"/>
</dbReference>